<evidence type="ECO:0000313" key="3">
    <source>
        <dbReference type="Proteomes" id="UP000574390"/>
    </source>
</evidence>
<feature type="region of interest" description="Disordered" evidence="1">
    <location>
        <begin position="1"/>
        <end position="54"/>
    </location>
</feature>
<dbReference type="Proteomes" id="UP000574390">
    <property type="component" value="Unassembled WGS sequence"/>
</dbReference>
<name>A0A7J6PX28_PEROL</name>
<accession>A0A7J6PX28</accession>
<protein>
    <submittedName>
        <fullName evidence="2">Uncharacterized protein</fullName>
    </submittedName>
</protein>
<sequence length="54" mass="6136">TFHRRGTRYRQERRRVPSHAIESPRVPRPPQPNGGEYIDRRGAGARDAGNAAQL</sequence>
<dbReference type="EMBL" id="JABANM010033729">
    <property type="protein sequence ID" value="KAF4700789.1"/>
    <property type="molecule type" value="Genomic_DNA"/>
</dbReference>
<feature type="non-terminal residue" evidence="2">
    <location>
        <position position="1"/>
    </location>
</feature>
<evidence type="ECO:0000256" key="1">
    <source>
        <dbReference type="SAM" id="MobiDB-lite"/>
    </source>
</evidence>
<evidence type="ECO:0000313" key="2">
    <source>
        <dbReference type="EMBL" id="KAF4700789.1"/>
    </source>
</evidence>
<proteinExistence type="predicted"/>
<feature type="compositionally biased region" description="Low complexity" evidence="1">
    <location>
        <begin position="45"/>
        <end position="54"/>
    </location>
</feature>
<dbReference type="AlphaFoldDB" id="A0A7J6PX28"/>
<feature type="non-terminal residue" evidence="2">
    <location>
        <position position="54"/>
    </location>
</feature>
<organism evidence="2 3">
    <name type="scientific">Perkinsus olseni</name>
    <name type="common">Perkinsus atlanticus</name>
    <dbReference type="NCBI Taxonomy" id="32597"/>
    <lineage>
        <taxon>Eukaryota</taxon>
        <taxon>Sar</taxon>
        <taxon>Alveolata</taxon>
        <taxon>Perkinsozoa</taxon>
        <taxon>Perkinsea</taxon>
        <taxon>Perkinsida</taxon>
        <taxon>Perkinsidae</taxon>
        <taxon>Perkinsus</taxon>
    </lineage>
</organism>
<feature type="compositionally biased region" description="Basic residues" evidence="1">
    <location>
        <begin position="1"/>
        <end position="17"/>
    </location>
</feature>
<gene>
    <name evidence="2" type="ORF">FOZ62_030196</name>
</gene>
<comment type="caution">
    <text evidence="2">The sequence shown here is derived from an EMBL/GenBank/DDBJ whole genome shotgun (WGS) entry which is preliminary data.</text>
</comment>
<reference evidence="2 3" key="1">
    <citation type="submission" date="2020-04" db="EMBL/GenBank/DDBJ databases">
        <title>Perkinsus olseni comparative genomics.</title>
        <authorList>
            <person name="Bogema D.R."/>
        </authorList>
    </citation>
    <scope>NUCLEOTIDE SEQUENCE [LARGE SCALE GENOMIC DNA]</scope>
    <source>
        <strain evidence="2">ATCC PRA-205</strain>
    </source>
</reference>